<dbReference type="AlphaFoldDB" id="A0A926NBY8"/>
<organism evidence="3 4">
    <name type="scientific">Polycladospora coralii</name>
    <dbReference type="NCBI Taxonomy" id="2771432"/>
    <lineage>
        <taxon>Bacteria</taxon>
        <taxon>Bacillati</taxon>
        <taxon>Bacillota</taxon>
        <taxon>Bacilli</taxon>
        <taxon>Bacillales</taxon>
        <taxon>Thermoactinomycetaceae</taxon>
        <taxon>Polycladospora</taxon>
    </lineage>
</organism>
<dbReference type="InterPro" id="IPR037914">
    <property type="entry name" value="SpoVT-AbrB_sf"/>
</dbReference>
<evidence type="ECO:0000313" key="4">
    <source>
        <dbReference type="Proteomes" id="UP000661691"/>
    </source>
</evidence>
<dbReference type="Proteomes" id="UP000661691">
    <property type="component" value="Unassembled WGS sequence"/>
</dbReference>
<proteinExistence type="predicted"/>
<reference evidence="3" key="1">
    <citation type="submission" date="2020-09" db="EMBL/GenBank/DDBJ databases">
        <title>A novel bacterium of genus Hazenella, isolated from South China Sea.</title>
        <authorList>
            <person name="Huang H."/>
            <person name="Mo K."/>
            <person name="Hu Y."/>
        </authorList>
    </citation>
    <scope>NUCLEOTIDE SEQUENCE</scope>
    <source>
        <strain evidence="3">IB182357</strain>
    </source>
</reference>
<dbReference type="InterPro" id="IPR052731">
    <property type="entry name" value="B_subtilis_Trans_State_Reg"/>
</dbReference>
<protein>
    <submittedName>
        <fullName evidence="3">AbrB family transcriptional regulator</fullName>
    </submittedName>
</protein>
<evidence type="ECO:0000259" key="2">
    <source>
        <dbReference type="PROSITE" id="PS51740"/>
    </source>
</evidence>
<dbReference type="PROSITE" id="PS51740">
    <property type="entry name" value="SPOVT_ABRB"/>
    <property type="match status" value="1"/>
</dbReference>
<dbReference type="PANTHER" id="PTHR36432:SF4">
    <property type="entry name" value="TRANSITION STATE REGULATOR ABH-RELATED"/>
    <property type="match status" value="1"/>
</dbReference>
<dbReference type="NCBIfam" id="TIGR01439">
    <property type="entry name" value="lp_hng_hel_AbrB"/>
    <property type="match status" value="1"/>
</dbReference>
<dbReference type="GO" id="GO:0003677">
    <property type="term" value="F:DNA binding"/>
    <property type="evidence" value="ECO:0007669"/>
    <property type="project" value="UniProtKB-UniRule"/>
</dbReference>
<feature type="domain" description="SpoVT-AbrB" evidence="2">
    <location>
        <begin position="5"/>
        <end position="50"/>
    </location>
</feature>
<dbReference type="PANTHER" id="PTHR36432">
    <property type="match status" value="1"/>
</dbReference>
<gene>
    <name evidence="3" type="ORF">IC620_13950</name>
</gene>
<dbReference type="EMBL" id="JACXAH010000025">
    <property type="protein sequence ID" value="MBD1373452.1"/>
    <property type="molecule type" value="Genomic_DNA"/>
</dbReference>
<dbReference type="SUPFAM" id="SSF89447">
    <property type="entry name" value="AbrB/MazE/MraZ-like"/>
    <property type="match status" value="1"/>
</dbReference>
<sequence length="84" mass="9809">MKGIGIIRHMDGLGRIVLPKQIREFLDLYSQDGVEIYLDRQEIIIEKYMPRKCVLCDQNAYLIAYKEKILCQVCIEDIAGYVKN</sequence>
<dbReference type="Gene3D" id="2.10.260.10">
    <property type="match status" value="1"/>
</dbReference>
<comment type="caution">
    <text evidence="3">The sequence shown here is derived from an EMBL/GenBank/DDBJ whole genome shotgun (WGS) entry which is preliminary data.</text>
</comment>
<name>A0A926NBY8_9BACL</name>
<keyword evidence="1" id="KW-0238">DNA-binding</keyword>
<evidence type="ECO:0000256" key="1">
    <source>
        <dbReference type="PROSITE-ProRule" id="PRU01076"/>
    </source>
</evidence>
<dbReference type="InterPro" id="IPR007159">
    <property type="entry name" value="SpoVT-AbrB_dom"/>
</dbReference>
<accession>A0A926NBY8</accession>
<keyword evidence="4" id="KW-1185">Reference proteome</keyword>
<evidence type="ECO:0000313" key="3">
    <source>
        <dbReference type="EMBL" id="MBD1373452.1"/>
    </source>
</evidence>